<accession>G4U2A0</accession>
<dbReference type="AlphaFoldDB" id="G4U2A0"/>
<reference evidence="1 2" key="1">
    <citation type="journal article" date="2011" name="PLoS Pathog.">
        <title>Endophytic Life Strategies Decoded by Genome and Transcriptome Analyses of the Mutualistic Root Symbiont Piriformospora indica.</title>
        <authorList>
            <person name="Zuccaro A."/>
            <person name="Lahrmann U."/>
            <person name="Guldener U."/>
            <person name="Langen G."/>
            <person name="Pfiffi S."/>
            <person name="Biedenkopf D."/>
            <person name="Wong P."/>
            <person name="Samans B."/>
            <person name="Grimm C."/>
            <person name="Basiewicz M."/>
            <person name="Murat C."/>
            <person name="Martin F."/>
            <person name="Kogel K.H."/>
        </authorList>
    </citation>
    <scope>NUCLEOTIDE SEQUENCE [LARGE SCALE GENOMIC DNA]</scope>
    <source>
        <strain evidence="1 2">DSM 11827</strain>
    </source>
</reference>
<gene>
    <name evidence="1" type="ORF">PIIN_11206</name>
</gene>
<dbReference type="HOGENOM" id="CLU_1670076_0_0_1"/>
<name>G4U2A0_SERID</name>
<protein>
    <submittedName>
        <fullName evidence="1">Uncharacterized protein</fullName>
    </submittedName>
</protein>
<evidence type="ECO:0000313" key="2">
    <source>
        <dbReference type="Proteomes" id="UP000007148"/>
    </source>
</evidence>
<proteinExistence type="predicted"/>
<feature type="non-terminal residue" evidence="1">
    <location>
        <position position="158"/>
    </location>
</feature>
<keyword evidence="2" id="KW-1185">Reference proteome</keyword>
<evidence type="ECO:0000313" key="1">
    <source>
        <dbReference type="EMBL" id="CCA77709.1"/>
    </source>
</evidence>
<dbReference type="EMBL" id="CAFZ01001865">
    <property type="protein sequence ID" value="CCA77709.1"/>
    <property type="molecule type" value="Genomic_DNA"/>
</dbReference>
<organism evidence="1 2">
    <name type="scientific">Serendipita indica (strain DSM 11827)</name>
    <name type="common">Root endophyte fungus</name>
    <name type="synonym">Piriformospora indica</name>
    <dbReference type="NCBI Taxonomy" id="1109443"/>
    <lineage>
        <taxon>Eukaryota</taxon>
        <taxon>Fungi</taxon>
        <taxon>Dikarya</taxon>
        <taxon>Basidiomycota</taxon>
        <taxon>Agaricomycotina</taxon>
        <taxon>Agaricomycetes</taxon>
        <taxon>Sebacinales</taxon>
        <taxon>Serendipitaceae</taxon>
        <taxon>Serendipita</taxon>
    </lineage>
</organism>
<comment type="caution">
    <text evidence="1">The sequence shown here is derived from an EMBL/GenBank/DDBJ whole genome shotgun (WGS) entry which is preliminary data.</text>
</comment>
<dbReference type="InParanoid" id="G4U2A0"/>
<sequence>LSKVGIPGTLEELELFQTTKGDVTEAVEWSKFTVLKRLHISSLHLVHRIIPALLGNCTGSDPWSSESLLEVHFAEAWLRRQEFLELELALQHYPHAFARVKFCLDVTWNELADTIRGSTEGRDCILSPSLRMESLNVVDIEGQALDSPAGLRALQVAR</sequence>
<dbReference type="Proteomes" id="UP000007148">
    <property type="component" value="Unassembled WGS sequence"/>
</dbReference>